<dbReference type="GO" id="GO:0042030">
    <property type="term" value="F:ATPase inhibitor activity"/>
    <property type="evidence" value="ECO:0007669"/>
    <property type="project" value="TreeGrafter"/>
</dbReference>
<feature type="region of interest" description="Disordered" evidence="7">
    <location>
        <begin position="140"/>
        <end position="166"/>
    </location>
</feature>
<dbReference type="PANTHER" id="PTHR21634">
    <property type="entry name" value="RE13835P"/>
    <property type="match status" value="1"/>
</dbReference>
<dbReference type="PRINTS" id="PR02073">
    <property type="entry name" value="FOLLICULNIP1"/>
</dbReference>
<dbReference type="InterPro" id="IPR037545">
    <property type="entry name" value="DENN_FNIP1/2"/>
</dbReference>
<feature type="region of interest" description="Disordered" evidence="7">
    <location>
        <begin position="658"/>
        <end position="710"/>
    </location>
</feature>
<feature type="compositionally biased region" description="Low complexity" evidence="7">
    <location>
        <begin position="147"/>
        <end position="158"/>
    </location>
</feature>
<evidence type="ECO:0000259" key="8">
    <source>
        <dbReference type="PROSITE" id="PS51836"/>
    </source>
</evidence>
<protein>
    <recommendedName>
        <fullName evidence="8">UDENN FNIP1/2-type domain-containing protein</fullName>
    </recommendedName>
</protein>
<dbReference type="GO" id="GO:0051087">
    <property type="term" value="F:protein-folding chaperone binding"/>
    <property type="evidence" value="ECO:0007669"/>
    <property type="project" value="TreeGrafter"/>
</dbReference>
<dbReference type="InterPro" id="IPR028085">
    <property type="entry name" value="FNIP_mid_dom"/>
</dbReference>
<keyword evidence="4" id="KW-0963">Cytoplasm</keyword>
<evidence type="ECO:0000256" key="2">
    <source>
        <dbReference type="ARBA" id="ARBA00004656"/>
    </source>
</evidence>
<evidence type="ECO:0000313" key="10">
    <source>
        <dbReference type="Proteomes" id="UP000291343"/>
    </source>
</evidence>
<dbReference type="PROSITE" id="PS51836">
    <property type="entry name" value="DENN_FNIP12"/>
    <property type="match status" value="1"/>
</dbReference>
<keyword evidence="6" id="KW-0458">Lysosome</keyword>
<evidence type="ECO:0000313" key="9">
    <source>
        <dbReference type="EMBL" id="RZF35798.1"/>
    </source>
</evidence>
<feature type="region of interest" description="Disordered" evidence="7">
    <location>
        <begin position="717"/>
        <end position="736"/>
    </location>
</feature>
<comment type="similarity">
    <text evidence="3">Belongs to the FNIP family.</text>
</comment>
<dbReference type="AlphaFoldDB" id="A0A482WQR3"/>
<keyword evidence="5" id="KW-0472">Membrane</keyword>
<dbReference type="GO" id="GO:0005737">
    <property type="term" value="C:cytoplasm"/>
    <property type="evidence" value="ECO:0007669"/>
    <property type="project" value="UniProtKB-ARBA"/>
</dbReference>
<feature type="compositionally biased region" description="Basic and acidic residues" evidence="7">
    <location>
        <begin position="689"/>
        <end position="704"/>
    </location>
</feature>
<gene>
    <name evidence="9" type="ORF">LSTR_LSTR009214</name>
</gene>
<evidence type="ECO:0000256" key="5">
    <source>
        <dbReference type="ARBA" id="ARBA00023136"/>
    </source>
</evidence>
<dbReference type="InterPro" id="IPR026156">
    <property type="entry name" value="FNIP_fam"/>
</dbReference>
<accession>A0A482WQR3</accession>
<dbReference type="FunCoup" id="A0A482WQR3">
    <property type="interactions" value="1128"/>
</dbReference>
<comment type="caution">
    <text evidence="9">The sequence shown here is derived from an EMBL/GenBank/DDBJ whole genome shotgun (WGS) entry which is preliminary data.</text>
</comment>
<evidence type="ECO:0000256" key="1">
    <source>
        <dbReference type="ARBA" id="ARBA00004496"/>
    </source>
</evidence>
<proteinExistence type="inferred from homology"/>
<dbReference type="EMBL" id="QKKF02027490">
    <property type="protein sequence ID" value="RZF35798.1"/>
    <property type="molecule type" value="Genomic_DNA"/>
</dbReference>
<dbReference type="Pfam" id="PF14638">
    <property type="entry name" value="FNIP_C"/>
    <property type="match status" value="1"/>
</dbReference>
<dbReference type="InterPro" id="IPR028086">
    <property type="entry name" value="FNIP_C_dom"/>
</dbReference>
<feature type="region of interest" description="Disordered" evidence="7">
    <location>
        <begin position="60"/>
        <end position="88"/>
    </location>
</feature>
<evidence type="ECO:0000256" key="7">
    <source>
        <dbReference type="SAM" id="MobiDB-lite"/>
    </source>
</evidence>
<dbReference type="Pfam" id="PF14636">
    <property type="entry name" value="FNIP_N"/>
    <property type="match status" value="1"/>
</dbReference>
<dbReference type="Pfam" id="PF14637">
    <property type="entry name" value="FNIP_M"/>
    <property type="match status" value="1"/>
</dbReference>
<dbReference type="InterPro" id="IPR028084">
    <property type="entry name" value="FNIP_N_dom"/>
</dbReference>
<evidence type="ECO:0000256" key="4">
    <source>
        <dbReference type="ARBA" id="ARBA00022490"/>
    </source>
</evidence>
<evidence type="ECO:0000256" key="6">
    <source>
        <dbReference type="ARBA" id="ARBA00023228"/>
    </source>
</evidence>
<feature type="compositionally biased region" description="Polar residues" evidence="7">
    <location>
        <begin position="73"/>
        <end position="87"/>
    </location>
</feature>
<dbReference type="InParanoid" id="A0A482WQR3"/>
<dbReference type="Proteomes" id="UP000291343">
    <property type="component" value="Unassembled WGS sequence"/>
</dbReference>
<dbReference type="OrthoDB" id="10051712at2759"/>
<organism evidence="9 10">
    <name type="scientific">Laodelphax striatellus</name>
    <name type="common">Small brown planthopper</name>
    <name type="synonym">Delphax striatella</name>
    <dbReference type="NCBI Taxonomy" id="195883"/>
    <lineage>
        <taxon>Eukaryota</taxon>
        <taxon>Metazoa</taxon>
        <taxon>Ecdysozoa</taxon>
        <taxon>Arthropoda</taxon>
        <taxon>Hexapoda</taxon>
        <taxon>Insecta</taxon>
        <taxon>Pterygota</taxon>
        <taxon>Neoptera</taxon>
        <taxon>Paraneoptera</taxon>
        <taxon>Hemiptera</taxon>
        <taxon>Auchenorrhyncha</taxon>
        <taxon>Fulgoroidea</taxon>
        <taxon>Delphacidae</taxon>
        <taxon>Criomorphinae</taxon>
        <taxon>Laodelphax</taxon>
    </lineage>
</organism>
<dbReference type="PANTHER" id="PTHR21634:SF9">
    <property type="entry name" value="RE13835P"/>
    <property type="match status" value="1"/>
</dbReference>
<sequence>MALFARFFSQRKNVKKENVTQQSFINKNTQRRPFDLELDQVRVLLFRECDWRGRKLLFDSGTKPKAAPDTKSNEVSNDSSRNNSEQASVAEANALGEAVFGAVAMLLAGPAVKVHTLSTPRRLMLSSVFRCPHARTRTRQVSDRSIDSSYGSSINSASELPIDNSNGDLKQSSSSKFLVVANSVDKQESIDDFECFSNCPLHNLSIPDYGSATTVSSGRSSSGGSLTSLRRRWLRSTATAVSRLDVPGADAAPTSSHSSRSRGSTRLAIAVIITSDNDQPGEMEQFLLERIPLMVQMMTTIQYKAEKAYMHKDGFHQIMTDASADAAQAVHDLFCCMRIETPLWMSITSKSQHNTELRLDLLTKFIRDLGFLLQTLDTKNSNFFMSTLLTAVLTHHLGWVSTVSDENETSGDHCCSKKGQLSALSESHPYSALWAQLDDLKGALGNPSKVARTIIIGRSESLVVKVLSVLSYFVRCGRVQSRNETKLDNSDEKMLLETEIKTEDTPKKTELLPEHDTKVNFRRRNGYFSKLDRQNTFRTVKSGSNLVKQGAEFDPVLISDKVTKLCRVPRSAVEYHDSPPIDLLSVEKRLSNSHLITPRIECEKQRSCVEIKNSINWQNDSRIIECDLSVVVESPKTNGVVFMVGDDERLTDLTRLGNNNLEETDKPNDEVDFISSDFTNSCSSDTDEKDGSDTKSKPSEHLENSHSFPDVLRAKQQLDNSPRRSSDNSGVCREVRPLPVDRGKVIGNGTLAQSTNDCPADCKETDKPNVDCSRIYLAIPESRRDEEETEVELAASVVGGVSDHYVPCMVLQGIVEQNAEPAVAYRSWEVDLRRDLLMEVRSPLLNQQHDEALCIIADLDNCEVRMMSSRTPAIERIAVGGCKSAMTAIMSRLVADMLEAVLHLCKLSVPPELCAEHIEAKLDELVMRSRTLAELLMSSADLMRIETLTAALDLDQSDVTLLMAIASVHTPQLASRYGISFH</sequence>
<comment type="subcellular location">
    <subcellularLocation>
        <location evidence="1">Cytoplasm</location>
    </subcellularLocation>
    <subcellularLocation>
        <location evidence="2">Lysosome membrane</location>
    </subcellularLocation>
</comment>
<evidence type="ECO:0000256" key="3">
    <source>
        <dbReference type="ARBA" id="ARBA00007541"/>
    </source>
</evidence>
<dbReference type="STRING" id="195883.A0A482WQR3"/>
<name>A0A482WQR3_LAOST</name>
<feature type="domain" description="UDENN FNIP1/2-type" evidence="8">
    <location>
        <begin position="36"/>
        <end position="969"/>
    </location>
</feature>
<reference evidence="9 10" key="1">
    <citation type="journal article" date="2017" name="Gigascience">
        <title>Genome sequence of the small brown planthopper, Laodelphax striatellus.</title>
        <authorList>
            <person name="Zhu J."/>
            <person name="Jiang F."/>
            <person name="Wang X."/>
            <person name="Yang P."/>
            <person name="Bao Y."/>
            <person name="Zhao W."/>
            <person name="Wang W."/>
            <person name="Lu H."/>
            <person name="Wang Q."/>
            <person name="Cui N."/>
            <person name="Li J."/>
            <person name="Chen X."/>
            <person name="Luo L."/>
            <person name="Yu J."/>
            <person name="Kang L."/>
            <person name="Cui F."/>
        </authorList>
    </citation>
    <scope>NUCLEOTIDE SEQUENCE [LARGE SCALE GENOMIC DNA]</scope>
    <source>
        <strain evidence="9">Lst14</strain>
    </source>
</reference>
<keyword evidence="10" id="KW-1185">Reference proteome</keyword>